<name>A0A509EBB5_9HYPH</name>
<sequence>MSADALKDRRRASRRLGFGLLASAGFLLLGAGADAQSFLGSGAPRALAVPNADPAAAQAQPAPDPAPLRPVRPDVAEPVAATTALPVPQRPLPAVGGSLRLSGEESSLQWPVYLTDAQTRERLRFRIGYLSAISVVPHESFLTASVNDVVIGRTEIKAPGAVRIIEFEVPPGLLKPGYNAVTIAGSQRHRVDCSLQATFELWTQIDPSWTGFVVPQATEAGGLRGLPAVMPDARGIVPIRVVLGNRPAFAGFERILAVLQHIALAGRYSQVAVDFGPALSGRAGLNLVVGGAQAEAAGSQPLSIEPAQADRPLTLVLAGDGPAEMDAAIQALRAAAAAEPVGSPQGLQAFALARGVPTRGGETLRLSALGVSNREFAGRLFRTGFDVVLPTDFVPADYAKVNLRLAGGYAAGLDVGAQVIVDINGRNVASLPMPRSGGDVFQDAQLALPLGRWRPGRNRIEVSAFLPAQNDRVCEDGTERKRFLFLSDSTLTIPNLARAVRLPDLAATLGDVPRLAQDRRPRLVVPAPDRDAMAAAATIVVQMALAANRAIDFELVADQGRNRHTPTIVVAPARALDPDTLRAVGLNPDQIRQIWQGRAAAGQATETVREAVVDGLSLDRLRSNVLPACALPAAAPRNAVAASQRIRVSSADNEGRELASAWSVAVRPQNTVGGYVSDLSSRFATATEGALRGTAAWLSNQVQEPEIEIGPQASLVVSQGVSGRDMNSLVTVFTAPNAATLAASAICLTAPAIWNRLEGRTVSLDADTGTLAQYEAKQAAFFETGGGSFENMRLVMAGWFSTNPTFFALILFAAAVTLGLSTTAMLRGVGRSNPGRQGAAAGTETETGEASR</sequence>
<dbReference type="Pfam" id="PF03170">
    <property type="entry name" value="BcsB"/>
    <property type="match status" value="1"/>
</dbReference>
<reference evidence="3 4" key="1">
    <citation type="submission" date="2019-06" db="EMBL/GenBank/DDBJ databases">
        <authorList>
            <person name="Rodrigo-Torres L."/>
            <person name="Arahal R. D."/>
            <person name="Lucena T."/>
        </authorList>
    </citation>
    <scope>NUCLEOTIDE SEQUENCE [LARGE SCALE GENOMIC DNA]</scope>
    <source>
        <strain evidence="3 4">SB0023/3</strain>
    </source>
</reference>
<keyword evidence="1" id="KW-0812">Transmembrane</keyword>
<proteinExistence type="inferred from homology"/>
<dbReference type="GO" id="GO:0030244">
    <property type="term" value="P:cellulose biosynthetic process"/>
    <property type="evidence" value="ECO:0007669"/>
    <property type="project" value="UniProtKB-KW"/>
</dbReference>
<dbReference type="GO" id="GO:0006011">
    <property type="term" value="P:UDP-alpha-D-glucose metabolic process"/>
    <property type="evidence" value="ECO:0007669"/>
    <property type="project" value="InterPro"/>
</dbReference>
<keyword evidence="1" id="KW-1003">Cell membrane</keyword>
<keyword evidence="1" id="KW-0472">Membrane</keyword>
<dbReference type="RefSeq" id="WP_142582867.1">
    <property type="nucleotide sequence ID" value="NZ_CABFPH010000022.1"/>
</dbReference>
<keyword evidence="4" id="KW-1185">Reference proteome</keyword>
<dbReference type="Gene3D" id="2.60.120.260">
    <property type="entry name" value="Galactose-binding domain-like"/>
    <property type="match status" value="2"/>
</dbReference>
<gene>
    <name evidence="3" type="ORF">MET9862_02020</name>
</gene>
<dbReference type="OrthoDB" id="7615145at2"/>
<accession>A0A509EBB5</accession>
<feature type="transmembrane region" description="Helical" evidence="1">
    <location>
        <begin position="806"/>
        <end position="826"/>
    </location>
</feature>
<evidence type="ECO:0000313" key="4">
    <source>
        <dbReference type="Proteomes" id="UP000410984"/>
    </source>
</evidence>
<dbReference type="InterPro" id="IPR018513">
    <property type="entry name" value="Cell_synthase_bac"/>
</dbReference>
<comment type="similarity">
    <text evidence="1">Belongs to the AcsB/BcsB family.</text>
</comment>
<dbReference type="GO" id="GO:0005886">
    <property type="term" value="C:plasma membrane"/>
    <property type="evidence" value="ECO:0007669"/>
    <property type="project" value="UniProtKB-SubCell"/>
</dbReference>
<comment type="function">
    <text evidence="1">Binds the cellulose synthase activator, bis-(3'-5') cyclic diguanylic acid (c-di-GMP).</text>
</comment>
<comment type="subunit">
    <text evidence="1">Tightly associated with the cellulose synthase catalytic subunit.</text>
</comment>
<dbReference type="Proteomes" id="UP000410984">
    <property type="component" value="Unassembled WGS sequence"/>
</dbReference>
<comment type="pathway">
    <text evidence="1">Glycan metabolism; bacterial cellulose biosynthesis.</text>
</comment>
<keyword evidence="1" id="KW-0135">Cellulose biosynthesis</keyword>
<feature type="region of interest" description="Disordered" evidence="2">
    <location>
        <begin position="831"/>
        <end position="852"/>
    </location>
</feature>
<keyword evidence="1" id="KW-0997">Cell inner membrane</keyword>
<feature type="compositionally biased region" description="Low complexity" evidence="2">
    <location>
        <begin position="838"/>
        <end position="852"/>
    </location>
</feature>
<dbReference type="EMBL" id="CABFPH010000022">
    <property type="protein sequence ID" value="VUD71438.1"/>
    <property type="molecule type" value="Genomic_DNA"/>
</dbReference>
<dbReference type="UniPathway" id="UPA00694"/>
<dbReference type="AlphaFoldDB" id="A0A509EBB5"/>
<protein>
    <recommendedName>
        <fullName evidence="1">Cyclic di-GMP-binding protein</fullName>
    </recommendedName>
    <alternativeName>
        <fullName evidence="1">Cellulose synthase regulatory subunit</fullName>
    </alternativeName>
</protein>
<keyword evidence="1" id="KW-0973">c-di-GMP</keyword>
<evidence type="ECO:0000256" key="2">
    <source>
        <dbReference type="SAM" id="MobiDB-lite"/>
    </source>
</evidence>
<comment type="subcellular location">
    <subcellularLocation>
        <location evidence="1">Cell inner membrane</location>
    </subcellularLocation>
</comment>
<evidence type="ECO:0000256" key="1">
    <source>
        <dbReference type="RuleBase" id="RU365021"/>
    </source>
</evidence>
<keyword evidence="1" id="KW-1133">Transmembrane helix</keyword>
<organism evidence="3 4">
    <name type="scientific">Methylobacterium symbioticum</name>
    <dbReference type="NCBI Taxonomy" id="2584084"/>
    <lineage>
        <taxon>Bacteria</taxon>
        <taxon>Pseudomonadati</taxon>
        <taxon>Pseudomonadota</taxon>
        <taxon>Alphaproteobacteria</taxon>
        <taxon>Hyphomicrobiales</taxon>
        <taxon>Methylobacteriaceae</taxon>
        <taxon>Methylobacterium</taxon>
    </lineage>
</organism>
<evidence type="ECO:0000313" key="3">
    <source>
        <dbReference type="EMBL" id="VUD71438.1"/>
    </source>
</evidence>